<accession>A0A344J8M8</accession>
<protein>
    <submittedName>
        <fullName evidence="2">GNAT family N-acetyltransferase</fullName>
    </submittedName>
</protein>
<feature type="domain" description="N-acetyltransferase" evidence="1">
    <location>
        <begin position="1"/>
        <end position="152"/>
    </location>
</feature>
<organism evidence="2 3">
    <name type="scientific">Solilutibacter oculi</name>
    <dbReference type="NCBI Taxonomy" id="2698682"/>
    <lineage>
        <taxon>Bacteria</taxon>
        <taxon>Pseudomonadati</taxon>
        <taxon>Pseudomonadota</taxon>
        <taxon>Gammaproteobacteria</taxon>
        <taxon>Lysobacterales</taxon>
        <taxon>Lysobacteraceae</taxon>
        <taxon>Solilutibacter</taxon>
    </lineage>
</organism>
<keyword evidence="3" id="KW-1185">Reference proteome</keyword>
<sequence length="166" mass="17524">MVLRDEAPGDADTIAAVTEAAFRHAEHRSGTEALIVAALRGRGELTVSKVALLDGRIVGHAAASPVTVDGHDLGWFGLGPVSVLPDRQRSGIGVRLVEAVLNQLRNNNAGGCVVLGDPAYYARFGFQPDARLRLPGVPAEYFQSLVFAGEMPTGDIAYSPAFDTRA</sequence>
<dbReference type="AlphaFoldDB" id="A0A344J8M8"/>
<evidence type="ECO:0000259" key="1">
    <source>
        <dbReference type="PROSITE" id="PS51186"/>
    </source>
</evidence>
<dbReference type="Gene3D" id="3.40.630.30">
    <property type="match status" value="1"/>
</dbReference>
<evidence type="ECO:0000313" key="2">
    <source>
        <dbReference type="EMBL" id="AXA85388.1"/>
    </source>
</evidence>
<dbReference type="InterPro" id="IPR016181">
    <property type="entry name" value="Acyl_CoA_acyltransferase"/>
</dbReference>
<dbReference type="KEGG" id="lue:DCD74_00805"/>
<dbReference type="OrthoDB" id="9797178at2"/>
<keyword evidence="2" id="KW-0808">Transferase</keyword>
<dbReference type="Pfam" id="PF00583">
    <property type="entry name" value="Acetyltransf_1"/>
    <property type="match status" value="1"/>
</dbReference>
<evidence type="ECO:0000313" key="3">
    <source>
        <dbReference type="Proteomes" id="UP000251842"/>
    </source>
</evidence>
<dbReference type="EMBL" id="CP029556">
    <property type="protein sequence ID" value="AXA85388.1"/>
    <property type="molecule type" value="Genomic_DNA"/>
</dbReference>
<dbReference type="SUPFAM" id="SSF55729">
    <property type="entry name" value="Acyl-CoA N-acyltransferases (Nat)"/>
    <property type="match status" value="1"/>
</dbReference>
<dbReference type="PROSITE" id="PS51186">
    <property type="entry name" value="GNAT"/>
    <property type="match status" value="1"/>
</dbReference>
<proteinExistence type="predicted"/>
<gene>
    <name evidence="2" type="ORF">DCD74_00805</name>
</gene>
<dbReference type="CDD" id="cd04301">
    <property type="entry name" value="NAT_SF"/>
    <property type="match status" value="1"/>
</dbReference>
<dbReference type="Proteomes" id="UP000251842">
    <property type="component" value="Chromosome"/>
</dbReference>
<name>A0A344J8M8_9GAMM</name>
<dbReference type="InterPro" id="IPR000182">
    <property type="entry name" value="GNAT_dom"/>
</dbReference>
<dbReference type="GO" id="GO:0016747">
    <property type="term" value="F:acyltransferase activity, transferring groups other than amino-acyl groups"/>
    <property type="evidence" value="ECO:0007669"/>
    <property type="project" value="InterPro"/>
</dbReference>
<reference evidence="3" key="1">
    <citation type="submission" date="2018-05" db="EMBL/GenBank/DDBJ databases">
        <title>Luteimonas pekinense sp. nov., isolated from human Meibomian gland secretions, Beijing, China.</title>
        <authorList>
            <person name="Wen T."/>
            <person name="Bai H."/>
            <person name="Lv H."/>
        </authorList>
    </citation>
    <scope>NUCLEOTIDE SEQUENCE [LARGE SCALE GENOMIC DNA]</scope>
    <source>
        <strain evidence="3">83-4</strain>
    </source>
</reference>